<keyword evidence="2" id="KW-1185">Reference proteome</keyword>
<reference evidence="1 2" key="1">
    <citation type="journal article" date="2012" name="Genome Res.">
        <title>Genomic basis of endosymbiont-conferred protection against an insect parasitoid.</title>
        <authorList>
            <person name="Hansen A.K."/>
            <person name="Vorburger C."/>
            <person name="Moran N.A."/>
        </authorList>
    </citation>
    <scope>NUCLEOTIDE SEQUENCE [LARGE SCALE GENOMIC DNA]</scope>
    <source>
        <strain evidence="2">R5.15</strain>
    </source>
</reference>
<organism evidence="1 2">
    <name type="scientific">Candidatus Regiella insecticola 5.15</name>
    <dbReference type="NCBI Taxonomy" id="1005043"/>
    <lineage>
        <taxon>Bacteria</taxon>
        <taxon>Pseudomonadati</taxon>
        <taxon>Pseudomonadota</taxon>
        <taxon>Gammaproteobacteria</taxon>
        <taxon>Enterobacterales</taxon>
        <taxon>Enterobacteriaceae</taxon>
        <taxon>aphid secondary symbionts</taxon>
        <taxon>Candidatus Regiella</taxon>
    </lineage>
</organism>
<accession>G2GWG4</accession>
<dbReference type="EMBL" id="AGCA01000023">
    <property type="protein sequence ID" value="EGY29923.1"/>
    <property type="molecule type" value="Genomic_DNA"/>
</dbReference>
<proteinExistence type="predicted"/>
<evidence type="ECO:0000313" key="2">
    <source>
        <dbReference type="Proteomes" id="UP000004116"/>
    </source>
</evidence>
<dbReference type="Proteomes" id="UP000004116">
    <property type="component" value="Unassembled WGS sequence"/>
</dbReference>
<sequence length="30" mass="3624">CSQRRRNLKGEGYITDFNKDKKGMDYEKKD</sequence>
<dbReference type="AlphaFoldDB" id="G2GWG4"/>
<protein>
    <submittedName>
        <fullName evidence="1">Uncharacterized protein</fullName>
    </submittedName>
</protein>
<evidence type="ECO:0000313" key="1">
    <source>
        <dbReference type="EMBL" id="EGY29923.1"/>
    </source>
</evidence>
<name>G2GWG4_9ENTR</name>
<gene>
    <name evidence="1" type="ORF">Rin_00001000</name>
</gene>
<feature type="non-terminal residue" evidence="1">
    <location>
        <position position="1"/>
    </location>
</feature>
<comment type="caution">
    <text evidence="1">The sequence shown here is derived from an EMBL/GenBank/DDBJ whole genome shotgun (WGS) entry which is preliminary data.</text>
</comment>